<dbReference type="InterPro" id="IPR014875">
    <property type="entry name" value="Mor_transcription_activator"/>
</dbReference>
<dbReference type="Pfam" id="PF08765">
    <property type="entry name" value="Mor"/>
    <property type="match status" value="1"/>
</dbReference>
<evidence type="ECO:0000313" key="2">
    <source>
        <dbReference type="EMBL" id="MFA9948739.1"/>
    </source>
</evidence>
<accession>A0ABV4UAA5</accession>
<feature type="domain" description="Mor transcription activator" evidence="1">
    <location>
        <begin position="66"/>
        <end position="139"/>
    </location>
</feature>
<evidence type="ECO:0000313" key="3">
    <source>
        <dbReference type="EMBL" id="MFA9949141.1"/>
    </source>
</evidence>
<comment type="caution">
    <text evidence="2">The sequence shown here is derived from an EMBL/GenBank/DDBJ whole genome shotgun (WGS) entry which is preliminary data.</text>
</comment>
<organism evidence="2 5">
    <name type="scientific">Dentiradicibacter hellwigii</name>
    <dbReference type="NCBI Taxonomy" id="3149053"/>
    <lineage>
        <taxon>Bacteria</taxon>
        <taxon>Pseudomonadati</taxon>
        <taxon>Pseudomonadota</taxon>
        <taxon>Betaproteobacteria</taxon>
        <taxon>Rhodocyclales</taxon>
        <taxon>Rhodocyclaceae</taxon>
        <taxon>Dentiradicibacter</taxon>
    </lineage>
</organism>
<proteinExistence type="predicted"/>
<evidence type="ECO:0000313" key="4">
    <source>
        <dbReference type="EMBL" id="MFA9951140.1"/>
    </source>
</evidence>
<dbReference type="Proteomes" id="UP001574673">
    <property type="component" value="Unassembled WGS sequence"/>
</dbReference>
<dbReference type="EMBL" id="JBEUWX010000003">
    <property type="protein sequence ID" value="MFA9951140.1"/>
    <property type="molecule type" value="Genomic_DNA"/>
</dbReference>
<dbReference type="SUPFAM" id="SSF46689">
    <property type="entry name" value="Homeodomain-like"/>
    <property type="match status" value="1"/>
</dbReference>
<dbReference type="EMBL" id="JBEUWX010000001">
    <property type="protein sequence ID" value="MFA9949141.1"/>
    <property type="molecule type" value="Genomic_DNA"/>
</dbReference>
<dbReference type="Gene3D" id="1.10.10.60">
    <property type="entry name" value="Homeodomain-like"/>
    <property type="match status" value="1"/>
</dbReference>
<protein>
    <submittedName>
        <fullName evidence="2">Mor transcription activator family protein</fullName>
    </submittedName>
</protein>
<gene>
    <name evidence="2" type="ORF">ABCS64_00095</name>
    <name evidence="3" type="ORF">ABCS64_02150</name>
    <name evidence="4" type="ORF">ABCS64_12535</name>
</gene>
<dbReference type="EMBL" id="JBEUWX010000001">
    <property type="protein sequence ID" value="MFA9948739.1"/>
    <property type="molecule type" value="Genomic_DNA"/>
</dbReference>
<reference evidence="2" key="2">
    <citation type="journal article" date="2025" name="Int. J. Syst. Evol. Microbiol.">
        <title>Dentiradicibacter hellwigii gen. nov., sp. nov., isolated from a secondary infected root canal in the human oral cavity.</title>
        <authorList>
            <person name="Bartsch S."/>
            <person name="Wittmer A."/>
            <person name="Weber A.K."/>
            <person name="Neumann-Schaal M."/>
            <person name="Wolf J."/>
            <person name="Gronow S."/>
            <person name="Turnbull J.D."/>
            <person name="Tennert C."/>
            <person name="Hacker G."/>
            <person name="Cieplik F."/>
            <person name="Al-Ahmad A."/>
        </authorList>
    </citation>
    <scope>NUCLEOTIDE SEQUENCE</scope>
    <source>
        <strain evidence="2">Wk13</strain>
    </source>
</reference>
<evidence type="ECO:0000259" key="1">
    <source>
        <dbReference type="Pfam" id="PF08765"/>
    </source>
</evidence>
<sequence length="146" mass="16295">MTERACINAAANDDPVDNVDLGLLPGALREIAELIGLPAALTLSRVYGGRRLYVPRRYDPEHPLVKLLGHQAAIRLIDNYGGLEHFDVPMAASLTRELRNRAIRRDRARGDSCSTLARRYQMTERTIWTILAQSTAEDAPRQAALF</sequence>
<dbReference type="InterPro" id="IPR009057">
    <property type="entry name" value="Homeodomain-like_sf"/>
</dbReference>
<reference evidence="5" key="1">
    <citation type="submission" date="2024-06" db="EMBL/GenBank/DDBJ databases">
        <title>Radixoralia hellwigii gen. nov., sp nov., isolated from a root canal in the human oral cavity.</title>
        <authorList>
            <person name="Bartsch S."/>
            <person name="Wittmer A."/>
            <person name="Schulz A.-K."/>
            <person name="Neumann-Schaal M."/>
            <person name="Wolf J."/>
            <person name="Gronow S."/>
            <person name="Tennert C."/>
            <person name="Haecker G."/>
            <person name="Cieplik F."/>
            <person name="Al-Ahmad A."/>
        </authorList>
    </citation>
    <scope>NUCLEOTIDE SEQUENCE [LARGE SCALE GENOMIC DNA]</scope>
    <source>
        <strain evidence="5">Wk13</strain>
    </source>
</reference>
<dbReference type="RefSeq" id="WP_418889913.1">
    <property type="nucleotide sequence ID" value="NZ_JBEUWX010000001.1"/>
</dbReference>
<name>A0ABV4UAA5_9RHOO</name>
<keyword evidence="5" id="KW-1185">Reference proteome</keyword>
<evidence type="ECO:0000313" key="5">
    <source>
        <dbReference type="Proteomes" id="UP001574673"/>
    </source>
</evidence>